<evidence type="ECO:0000313" key="3">
    <source>
        <dbReference type="Proteomes" id="UP000756132"/>
    </source>
</evidence>
<dbReference type="KEGG" id="ffu:CLAFUR5_04281"/>
<proteinExistence type="predicted"/>
<reference evidence="2" key="2">
    <citation type="journal article" date="2022" name="Microb. Genom.">
        <title>A chromosome-scale genome assembly of the tomato pathogen Cladosporium fulvum reveals a compartmentalized genome architecture and the presence of a dispensable chromosome.</title>
        <authorList>
            <person name="Zaccaron A.Z."/>
            <person name="Chen L.H."/>
            <person name="Samaras A."/>
            <person name="Stergiopoulos I."/>
        </authorList>
    </citation>
    <scope>NUCLEOTIDE SEQUENCE</scope>
    <source>
        <strain evidence="2">Race5_Kim</strain>
    </source>
</reference>
<feature type="region of interest" description="Disordered" evidence="1">
    <location>
        <begin position="1"/>
        <end position="166"/>
    </location>
</feature>
<dbReference type="InterPro" id="IPR013175">
    <property type="entry name" value="INO80_su_Ies4"/>
</dbReference>
<dbReference type="EMBL" id="CP090166">
    <property type="protein sequence ID" value="UJO16855.1"/>
    <property type="molecule type" value="Genomic_DNA"/>
</dbReference>
<dbReference type="OMA" id="KPCRRWA"/>
<dbReference type="GO" id="GO:0006338">
    <property type="term" value="P:chromatin remodeling"/>
    <property type="evidence" value="ECO:0007669"/>
    <property type="project" value="InterPro"/>
</dbReference>
<dbReference type="Proteomes" id="UP000756132">
    <property type="component" value="Chromosome 4"/>
</dbReference>
<dbReference type="PANTHER" id="PTHR28061:SF1">
    <property type="entry name" value="INO80 COMPLEX SUBUNIT 4"/>
    <property type="match status" value="1"/>
</dbReference>
<dbReference type="Pfam" id="PF08193">
    <property type="entry name" value="INO80_Ies4"/>
    <property type="match status" value="1"/>
</dbReference>
<protein>
    <submittedName>
        <fullName evidence="2">INO80 complex subunit 4</fullName>
    </submittedName>
</protein>
<dbReference type="OrthoDB" id="4093188at2759"/>
<name>A0A9Q8LGB1_PASFU</name>
<dbReference type="AlphaFoldDB" id="A0A9Q8LGB1"/>
<dbReference type="RefSeq" id="XP_047761221.1">
    <property type="nucleotide sequence ID" value="XM_047903429.1"/>
</dbReference>
<sequence>MSTTTTTTTATKVSPKTGKKSRVVTLAISPSVLSRFPSHADTTKRPSPTSIKDEATPIVLAPEAADKSSDSNATPVPAPNNDGTDGNTLAPPKVDGRKKRGGAAAGGRKRAPPSIDPNAPMRERGRPGPKKKPRLADGTIDRSGEKAAAVTTNPIPAHKLGPKANTGAINAGLRALDRSGKPCRRWEKKGLQIKSFTGTMWDMHKWKAPPRETGFPGDVKSDSTGSSDVKPVHDSSAVPSERSHSHMDGDTTMINGIASSPAPLVGA</sequence>
<dbReference type="GeneID" id="71984159"/>
<feature type="region of interest" description="Disordered" evidence="1">
    <location>
        <begin position="207"/>
        <end position="267"/>
    </location>
</feature>
<dbReference type="PANTHER" id="PTHR28061">
    <property type="entry name" value="INO EIGHTY SUBUNIT 4"/>
    <property type="match status" value="1"/>
</dbReference>
<keyword evidence="3" id="KW-1185">Reference proteome</keyword>
<evidence type="ECO:0000256" key="1">
    <source>
        <dbReference type="SAM" id="MobiDB-lite"/>
    </source>
</evidence>
<dbReference type="GO" id="GO:0031011">
    <property type="term" value="C:Ino80 complex"/>
    <property type="evidence" value="ECO:0007669"/>
    <property type="project" value="InterPro"/>
</dbReference>
<feature type="compositionally biased region" description="Basic residues" evidence="1">
    <location>
        <begin position="96"/>
        <end position="111"/>
    </location>
</feature>
<evidence type="ECO:0000313" key="2">
    <source>
        <dbReference type="EMBL" id="UJO16855.1"/>
    </source>
</evidence>
<reference evidence="2" key="1">
    <citation type="submission" date="2021-12" db="EMBL/GenBank/DDBJ databases">
        <authorList>
            <person name="Zaccaron A."/>
            <person name="Stergiopoulos I."/>
        </authorList>
    </citation>
    <scope>NUCLEOTIDE SEQUENCE</scope>
    <source>
        <strain evidence="2">Race5_Kim</strain>
    </source>
</reference>
<feature type="compositionally biased region" description="Low complexity" evidence="1">
    <location>
        <begin position="1"/>
        <end position="11"/>
    </location>
</feature>
<accession>A0A9Q8LGB1</accession>
<gene>
    <name evidence="2" type="ORF">CLAFUR5_04281</name>
</gene>
<organism evidence="2 3">
    <name type="scientific">Passalora fulva</name>
    <name type="common">Tomato leaf mold</name>
    <name type="synonym">Cladosporium fulvum</name>
    <dbReference type="NCBI Taxonomy" id="5499"/>
    <lineage>
        <taxon>Eukaryota</taxon>
        <taxon>Fungi</taxon>
        <taxon>Dikarya</taxon>
        <taxon>Ascomycota</taxon>
        <taxon>Pezizomycotina</taxon>
        <taxon>Dothideomycetes</taxon>
        <taxon>Dothideomycetidae</taxon>
        <taxon>Mycosphaerellales</taxon>
        <taxon>Mycosphaerellaceae</taxon>
        <taxon>Fulvia</taxon>
    </lineage>
</organism>